<evidence type="ECO:0000313" key="3">
    <source>
        <dbReference type="Proteomes" id="UP000308197"/>
    </source>
</evidence>
<evidence type="ECO:0000256" key="1">
    <source>
        <dbReference type="SAM" id="MobiDB-lite"/>
    </source>
</evidence>
<feature type="compositionally biased region" description="Low complexity" evidence="1">
    <location>
        <begin position="167"/>
        <end position="182"/>
    </location>
</feature>
<keyword evidence="3" id="KW-1185">Reference proteome</keyword>
<organism evidence="2 3">
    <name type="scientific">Polyporus arcularius HHB13444</name>
    <dbReference type="NCBI Taxonomy" id="1314778"/>
    <lineage>
        <taxon>Eukaryota</taxon>
        <taxon>Fungi</taxon>
        <taxon>Dikarya</taxon>
        <taxon>Basidiomycota</taxon>
        <taxon>Agaricomycotina</taxon>
        <taxon>Agaricomycetes</taxon>
        <taxon>Polyporales</taxon>
        <taxon>Polyporaceae</taxon>
        <taxon>Polyporus</taxon>
    </lineage>
</organism>
<accession>A0A5C3PS44</accession>
<protein>
    <submittedName>
        <fullName evidence="2">Uncharacterized protein</fullName>
    </submittedName>
</protein>
<dbReference type="InParanoid" id="A0A5C3PS44"/>
<gene>
    <name evidence="2" type="ORF">K466DRAFT_564447</name>
</gene>
<reference evidence="2 3" key="1">
    <citation type="journal article" date="2019" name="Nat. Ecol. Evol.">
        <title>Megaphylogeny resolves global patterns of mushroom evolution.</title>
        <authorList>
            <person name="Varga T."/>
            <person name="Krizsan K."/>
            <person name="Foldi C."/>
            <person name="Dima B."/>
            <person name="Sanchez-Garcia M."/>
            <person name="Sanchez-Ramirez S."/>
            <person name="Szollosi G.J."/>
            <person name="Szarkandi J.G."/>
            <person name="Papp V."/>
            <person name="Albert L."/>
            <person name="Andreopoulos W."/>
            <person name="Angelini C."/>
            <person name="Antonin V."/>
            <person name="Barry K.W."/>
            <person name="Bougher N.L."/>
            <person name="Buchanan P."/>
            <person name="Buyck B."/>
            <person name="Bense V."/>
            <person name="Catcheside P."/>
            <person name="Chovatia M."/>
            <person name="Cooper J."/>
            <person name="Damon W."/>
            <person name="Desjardin D."/>
            <person name="Finy P."/>
            <person name="Geml J."/>
            <person name="Haridas S."/>
            <person name="Hughes K."/>
            <person name="Justo A."/>
            <person name="Karasinski D."/>
            <person name="Kautmanova I."/>
            <person name="Kiss B."/>
            <person name="Kocsube S."/>
            <person name="Kotiranta H."/>
            <person name="LaButti K.M."/>
            <person name="Lechner B.E."/>
            <person name="Liimatainen K."/>
            <person name="Lipzen A."/>
            <person name="Lukacs Z."/>
            <person name="Mihaltcheva S."/>
            <person name="Morgado L.N."/>
            <person name="Niskanen T."/>
            <person name="Noordeloos M.E."/>
            <person name="Ohm R.A."/>
            <person name="Ortiz-Santana B."/>
            <person name="Ovrebo C."/>
            <person name="Racz N."/>
            <person name="Riley R."/>
            <person name="Savchenko A."/>
            <person name="Shiryaev A."/>
            <person name="Soop K."/>
            <person name="Spirin V."/>
            <person name="Szebenyi C."/>
            <person name="Tomsovsky M."/>
            <person name="Tulloss R.E."/>
            <person name="Uehling J."/>
            <person name="Grigoriev I.V."/>
            <person name="Vagvolgyi C."/>
            <person name="Papp T."/>
            <person name="Martin F.M."/>
            <person name="Miettinen O."/>
            <person name="Hibbett D.S."/>
            <person name="Nagy L.G."/>
        </authorList>
    </citation>
    <scope>NUCLEOTIDE SEQUENCE [LARGE SCALE GENOMIC DNA]</scope>
    <source>
        <strain evidence="2 3">HHB13444</strain>
    </source>
</reference>
<proteinExistence type="predicted"/>
<feature type="region of interest" description="Disordered" evidence="1">
    <location>
        <begin position="148"/>
        <end position="198"/>
    </location>
</feature>
<dbReference type="EMBL" id="ML211093">
    <property type="protein sequence ID" value="TFK88953.1"/>
    <property type="molecule type" value="Genomic_DNA"/>
</dbReference>
<name>A0A5C3PS44_9APHY</name>
<evidence type="ECO:0000313" key="2">
    <source>
        <dbReference type="EMBL" id="TFK88953.1"/>
    </source>
</evidence>
<dbReference type="AlphaFoldDB" id="A0A5C3PS44"/>
<dbReference type="Proteomes" id="UP000308197">
    <property type="component" value="Unassembled WGS sequence"/>
</dbReference>
<sequence>MPFHEILFHPIFIKKVAAGVGENPDTLMLAEEPTILLKVGIKLRIYSRESQIYTHQGWFTIERVRVEEHGEVEFVLLRLGRDEDTLRGSRHLLIARKDWTADAPQSRPWKRKLCELLKRGKDAYEPIQRFLPPSPTLSTASLSLQSTLSRSTSTAAEGSTSIEALDSAPASRTSPTTPTATACGDALLRGDNMNRNAE</sequence>